<keyword evidence="1" id="KW-0808">Transferase</keyword>
<gene>
    <name evidence="1" type="ORF">FEV51_07680</name>
</gene>
<dbReference type="GO" id="GO:0032259">
    <property type="term" value="P:methylation"/>
    <property type="evidence" value="ECO:0007669"/>
    <property type="project" value="UniProtKB-KW"/>
</dbReference>
<dbReference type="Pfam" id="PF13489">
    <property type="entry name" value="Methyltransf_23"/>
    <property type="match status" value="1"/>
</dbReference>
<organism evidence="1 2">
    <name type="scientific">Qipengyuania marisflavi</name>
    <dbReference type="NCBI Taxonomy" id="2486356"/>
    <lineage>
        <taxon>Bacteria</taxon>
        <taxon>Pseudomonadati</taxon>
        <taxon>Pseudomonadota</taxon>
        <taxon>Alphaproteobacteria</taxon>
        <taxon>Sphingomonadales</taxon>
        <taxon>Erythrobacteraceae</taxon>
        <taxon>Qipengyuania</taxon>
    </lineage>
</organism>
<dbReference type="PANTHER" id="PTHR43861:SF1">
    <property type="entry name" value="TRANS-ACONITATE 2-METHYLTRANSFERASE"/>
    <property type="match status" value="1"/>
</dbReference>
<evidence type="ECO:0000313" key="2">
    <source>
        <dbReference type="Proteomes" id="UP000309668"/>
    </source>
</evidence>
<protein>
    <submittedName>
        <fullName evidence="1">Class I SAM-dependent methyltransferase</fullName>
    </submittedName>
</protein>
<dbReference type="CDD" id="cd02440">
    <property type="entry name" value="AdoMet_MTases"/>
    <property type="match status" value="1"/>
</dbReference>
<reference evidence="1 2" key="1">
    <citation type="submission" date="2019-05" db="EMBL/GenBank/DDBJ databases">
        <title>Erythrobacter marisflavi sp. nov., isolated from isolated from water of an estuary environment.</title>
        <authorList>
            <person name="Yoon J.-H."/>
        </authorList>
    </citation>
    <scope>NUCLEOTIDE SEQUENCE [LARGE SCALE GENOMIC DNA]</scope>
    <source>
        <strain evidence="1 2">KEM-5</strain>
    </source>
</reference>
<proteinExistence type="predicted"/>
<dbReference type="RefSeq" id="WP_138617582.1">
    <property type="nucleotide sequence ID" value="NZ_VCAO01000003.1"/>
</dbReference>
<name>A0A5S3PAU5_9SPHN</name>
<comment type="caution">
    <text evidence="1">The sequence shown here is derived from an EMBL/GenBank/DDBJ whole genome shotgun (WGS) entry which is preliminary data.</text>
</comment>
<keyword evidence="1" id="KW-0489">Methyltransferase</keyword>
<dbReference type="PANTHER" id="PTHR43861">
    <property type="entry name" value="TRANS-ACONITATE 2-METHYLTRANSFERASE-RELATED"/>
    <property type="match status" value="1"/>
</dbReference>
<accession>A0A5S3PAU5</accession>
<dbReference type="EMBL" id="VCAO01000003">
    <property type="protein sequence ID" value="TMM48168.1"/>
    <property type="molecule type" value="Genomic_DNA"/>
</dbReference>
<keyword evidence="2" id="KW-1185">Reference proteome</keyword>
<dbReference type="InterPro" id="IPR029063">
    <property type="entry name" value="SAM-dependent_MTases_sf"/>
</dbReference>
<dbReference type="Gene3D" id="3.40.50.150">
    <property type="entry name" value="Vaccinia Virus protein VP39"/>
    <property type="match status" value="1"/>
</dbReference>
<sequence>MARTSASFSRLPHLPQTYCTLFALKNRSALRSAALFGIAPRMNSKLRYFLRSAMLMASPSRRACPNCAGSGRIVSRKYVVTALRRCNECALLYRTPTDRPDEAERFYNESYEQGTAMDLPSPAELEVMKAQQFGAMNNDYTKFSEFLRELEVPKGGRLFEYGCSWGYGSWVFTQHGYDVKSYEIARDRREYGVHHLGVNLTNDFERFVNENAGTFDAFFSSHVLEHVPSPSAIIDAALKLLKPGGVLLSVVPNGSDSWRRADPESWRQLWGMVHPNFIDELYLTRALGSVSSIIWAWPASIDDDALAHLNTGAAGTQLLGALDRYELFVAARKPH</sequence>
<dbReference type="SUPFAM" id="SSF53335">
    <property type="entry name" value="S-adenosyl-L-methionine-dependent methyltransferases"/>
    <property type="match status" value="1"/>
</dbReference>
<evidence type="ECO:0000313" key="1">
    <source>
        <dbReference type="EMBL" id="TMM48168.1"/>
    </source>
</evidence>
<dbReference type="Proteomes" id="UP000309668">
    <property type="component" value="Unassembled WGS sequence"/>
</dbReference>
<dbReference type="AlphaFoldDB" id="A0A5S3PAU5"/>
<dbReference type="GO" id="GO:0008168">
    <property type="term" value="F:methyltransferase activity"/>
    <property type="evidence" value="ECO:0007669"/>
    <property type="project" value="UniProtKB-KW"/>
</dbReference>
<dbReference type="OrthoDB" id="9777638at2"/>